<organism evidence="2">
    <name type="scientific">Rhizophora mucronata</name>
    <name type="common">Asiatic mangrove</name>
    <dbReference type="NCBI Taxonomy" id="61149"/>
    <lineage>
        <taxon>Eukaryota</taxon>
        <taxon>Viridiplantae</taxon>
        <taxon>Streptophyta</taxon>
        <taxon>Embryophyta</taxon>
        <taxon>Tracheophyta</taxon>
        <taxon>Spermatophyta</taxon>
        <taxon>Magnoliopsida</taxon>
        <taxon>eudicotyledons</taxon>
        <taxon>Gunneridae</taxon>
        <taxon>Pentapetalae</taxon>
        <taxon>rosids</taxon>
        <taxon>fabids</taxon>
        <taxon>Malpighiales</taxon>
        <taxon>Rhizophoraceae</taxon>
        <taxon>Rhizophora</taxon>
    </lineage>
</organism>
<keyword evidence="1" id="KW-0732">Signal</keyword>
<dbReference type="EMBL" id="GGEC01041972">
    <property type="protein sequence ID" value="MBX22456.1"/>
    <property type="molecule type" value="Transcribed_RNA"/>
</dbReference>
<feature type="signal peptide" evidence="1">
    <location>
        <begin position="1"/>
        <end position="26"/>
    </location>
</feature>
<proteinExistence type="predicted"/>
<sequence>MFIPGIPMSFLHCMLFLSQICQLIFMSCRTITNLFQSCLHLFPLGIQFRLPISQLLEVFFQVL</sequence>
<feature type="chain" id="PRO_5015147555" evidence="1">
    <location>
        <begin position="27"/>
        <end position="63"/>
    </location>
</feature>
<evidence type="ECO:0000256" key="1">
    <source>
        <dbReference type="SAM" id="SignalP"/>
    </source>
</evidence>
<reference evidence="2" key="1">
    <citation type="submission" date="2018-02" db="EMBL/GenBank/DDBJ databases">
        <title>Rhizophora mucronata_Transcriptome.</title>
        <authorList>
            <person name="Meera S.P."/>
            <person name="Sreeshan A."/>
            <person name="Augustine A."/>
        </authorList>
    </citation>
    <scope>NUCLEOTIDE SEQUENCE</scope>
    <source>
        <tissue evidence="2">Leaf</tissue>
    </source>
</reference>
<accession>A0A2P2LWW4</accession>
<protein>
    <submittedName>
        <fullName evidence="2">Uncharacterized protein MANES_12G032800</fullName>
    </submittedName>
</protein>
<evidence type="ECO:0000313" key="2">
    <source>
        <dbReference type="EMBL" id="MBX22456.1"/>
    </source>
</evidence>
<dbReference type="AlphaFoldDB" id="A0A2P2LWW4"/>
<name>A0A2P2LWW4_RHIMU</name>